<dbReference type="AlphaFoldDB" id="A0A9D4UDH9"/>
<proteinExistence type="predicted"/>
<evidence type="ECO:0000313" key="2">
    <source>
        <dbReference type="Proteomes" id="UP000886520"/>
    </source>
</evidence>
<sequence>MSTSPTSTATAECWLGAKKATNTSSWRSTLTTSTPPSSSLHPPTLCPASILTAPCVAYYPASYSNSSQGLSYYEEDGATYFKKGQDLSSIAMVHFGGRNVNKNNNIDIASVV</sequence>
<evidence type="ECO:0000313" key="1">
    <source>
        <dbReference type="EMBL" id="KAI5065523.1"/>
    </source>
</evidence>
<protein>
    <submittedName>
        <fullName evidence="1">Uncharacterized protein</fullName>
    </submittedName>
</protein>
<keyword evidence="2" id="KW-1185">Reference proteome</keyword>
<name>A0A9D4UDH9_ADICA</name>
<accession>A0A9D4UDH9</accession>
<reference evidence="1" key="1">
    <citation type="submission" date="2021-01" db="EMBL/GenBank/DDBJ databases">
        <title>Adiantum capillus-veneris genome.</title>
        <authorList>
            <person name="Fang Y."/>
            <person name="Liao Q."/>
        </authorList>
    </citation>
    <scope>NUCLEOTIDE SEQUENCE</scope>
    <source>
        <strain evidence="1">H3</strain>
        <tissue evidence="1">Leaf</tissue>
    </source>
</reference>
<dbReference type="EMBL" id="JABFUD020000019">
    <property type="protein sequence ID" value="KAI5065523.1"/>
    <property type="molecule type" value="Genomic_DNA"/>
</dbReference>
<organism evidence="1 2">
    <name type="scientific">Adiantum capillus-veneris</name>
    <name type="common">Maidenhair fern</name>
    <dbReference type="NCBI Taxonomy" id="13818"/>
    <lineage>
        <taxon>Eukaryota</taxon>
        <taxon>Viridiplantae</taxon>
        <taxon>Streptophyta</taxon>
        <taxon>Embryophyta</taxon>
        <taxon>Tracheophyta</taxon>
        <taxon>Polypodiopsida</taxon>
        <taxon>Polypodiidae</taxon>
        <taxon>Polypodiales</taxon>
        <taxon>Pteridineae</taxon>
        <taxon>Pteridaceae</taxon>
        <taxon>Vittarioideae</taxon>
        <taxon>Adiantum</taxon>
    </lineage>
</organism>
<gene>
    <name evidence="1" type="ORF">GOP47_0020218</name>
</gene>
<comment type="caution">
    <text evidence="1">The sequence shown here is derived from an EMBL/GenBank/DDBJ whole genome shotgun (WGS) entry which is preliminary data.</text>
</comment>
<dbReference type="Proteomes" id="UP000886520">
    <property type="component" value="Chromosome 19"/>
</dbReference>